<keyword evidence="1 6" id="KW-0328">Glycosyltransferase</keyword>
<dbReference type="InterPro" id="IPR008928">
    <property type="entry name" value="6-hairpin_glycosidase_sf"/>
</dbReference>
<proteinExistence type="predicted"/>
<evidence type="ECO:0000256" key="1">
    <source>
        <dbReference type="ARBA" id="ARBA00022676"/>
    </source>
</evidence>
<dbReference type="SMART" id="SM01068">
    <property type="entry name" value="CBM_X"/>
    <property type="match status" value="1"/>
</dbReference>
<dbReference type="CDD" id="cd11755">
    <property type="entry name" value="GH94N_ChBP_like"/>
    <property type="match status" value="1"/>
</dbReference>
<name>A0A806K1G1_9BACT</name>
<feature type="compositionally biased region" description="Basic and acidic residues" evidence="3">
    <location>
        <begin position="400"/>
        <end position="417"/>
    </location>
</feature>
<dbReference type="PANTHER" id="PTHR37469:SF3">
    <property type="entry name" value="PUTATIVE-RELATED"/>
    <property type="match status" value="1"/>
</dbReference>
<dbReference type="PANTHER" id="PTHR37469">
    <property type="entry name" value="CELLOBIONIC ACID PHOSPHORYLASE-RELATED"/>
    <property type="match status" value="1"/>
</dbReference>
<feature type="domain" description="Glycosyl hydrolase 94 catalytic" evidence="5">
    <location>
        <begin position="303"/>
        <end position="721"/>
    </location>
</feature>
<evidence type="ECO:0000313" key="6">
    <source>
        <dbReference type="EMBL" id="AGS53716.1"/>
    </source>
</evidence>
<dbReference type="Pfam" id="PF06165">
    <property type="entry name" value="GH94_b-supersand"/>
    <property type="match status" value="1"/>
</dbReference>
<dbReference type="Pfam" id="PF17167">
    <property type="entry name" value="Glyco_hydro_94"/>
    <property type="match status" value="1"/>
</dbReference>
<dbReference type="InterPro" id="IPR037018">
    <property type="entry name" value="GH65_N"/>
</dbReference>
<dbReference type="InterPro" id="IPR033432">
    <property type="entry name" value="GH94_catalytic"/>
</dbReference>
<evidence type="ECO:0000256" key="3">
    <source>
        <dbReference type="SAM" id="MobiDB-lite"/>
    </source>
</evidence>
<dbReference type="InterPro" id="IPR037828">
    <property type="entry name" value="GH94N_ChBP"/>
</dbReference>
<accession>A0A806K1G1</accession>
<dbReference type="EMBL" id="JQ844246">
    <property type="protein sequence ID" value="AGS53716.1"/>
    <property type="molecule type" value="Genomic_DNA"/>
</dbReference>
<dbReference type="Gene3D" id="1.50.10.10">
    <property type="match status" value="1"/>
</dbReference>
<sequence length="797" mass="89860">MTYGHFDPAQREFVIDRPDTPAPWANYLGSPAYGAIISNNAGGYSFVKSGAAGRLIRYRFNEQDRPGRYIYLRDDETGDYWSASWQPVGKPLDQYKSVCRHGTGYTKIEADYKEIFSEACYYVPHEADYEVWKVKITNKGNKARKISCFGFVEFTCESFYEQDQVNLQYTQFITRTYFKEKFILQTINENCLNAVNESRVETRMFALAGAKVSAYCGDRAAFLGKYRDYGNPLSVEKGKLDGTLNYNLNPCGALQTTLDLAPGKSAEFVFILGQKREAQAKEIIARYENVSVTEKEIAELKKYWHSKLENLKVDTPDDNFNNMINTWNAYQCFITFVWSRAASLVYSGLRNGYGYRDTVQDIQGIIHLDPEMALEKIKFMVSAQVNHGGALPLVKYSHNPGKEDKPEDESYRRDTGHPSYRADDALWLFPTVWKYIAETGNTKLLDEVIPYADSGQDTLFNHLKKAIDFSLNNLGIHGLPAGLHADWNDCLRLGAKGVSVFVALQLYYGFEIMIRFAKFKKDSATEKEMNDLKARFGKIIEERCWDKDRFIRGITEKDVVVGKGGDPEASLWLNPQSWAVISGYADEARGKQILDLVHKELNTKYGARLMSPSYRKHAFDGALALLFNPSTKENGGIFLQTQGWIILAEALLGRGGRAMEYYLESCPAAQNEIADTRLMEPYAYSQFTESVDSPFEGRSHVHWLTGTASTVMVGCVEGILGLRPDLEGLRLSPAVPASWKSFTIEKSFRGSKLKIKVNNPDGRESGCKKLTVNGAAMEGNYIPASVLKAENEIVLEM</sequence>
<dbReference type="AlphaFoldDB" id="A0A806K1G1"/>
<dbReference type="GO" id="GO:0030246">
    <property type="term" value="F:carbohydrate binding"/>
    <property type="evidence" value="ECO:0007669"/>
    <property type="project" value="InterPro"/>
</dbReference>
<protein>
    <submittedName>
        <fullName evidence="6">Chitobiose phosphorylase</fullName>
        <ecNumber evidence="6">2.4.1.-</ecNumber>
    </submittedName>
</protein>
<organism evidence="6">
    <name type="scientific">uncultured bacterium contig00068</name>
    <dbReference type="NCBI Taxonomy" id="1181549"/>
    <lineage>
        <taxon>Bacteria</taxon>
        <taxon>environmental samples</taxon>
    </lineage>
</organism>
<keyword evidence="2 6" id="KW-0808">Transferase</keyword>
<feature type="domain" description="Glycosyl hydrolase 94 supersandwich" evidence="4">
    <location>
        <begin position="11"/>
        <end position="289"/>
    </location>
</feature>
<dbReference type="GO" id="GO:0005975">
    <property type="term" value="P:carbohydrate metabolic process"/>
    <property type="evidence" value="ECO:0007669"/>
    <property type="project" value="InterPro"/>
</dbReference>
<feature type="region of interest" description="Disordered" evidence="3">
    <location>
        <begin position="396"/>
        <end position="417"/>
    </location>
</feature>
<evidence type="ECO:0000259" key="4">
    <source>
        <dbReference type="Pfam" id="PF06165"/>
    </source>
</evidence>
<dbReference type="SUPFAM" id="SSF74650">
    <property type="entry name" value="Galactose mutarotase-like"/>
    <property type="match status" value="1"/>
</dbReference>
<dbReference type="SUPFAM" id="SSF48208">
    <property type="entry name" value="Six-hairpin glycosidases"/>
    <property type="match status" value="1"/>
</dbReference>
<dbReference type="InterPro" id="IPR011013">
    <property type="entry name" value="Gal_mutarotase_sf_dom"/>
</dbReference>
<dbReference type="Gene3D" id="2.70.98.40">
    <property type="entry name" value="Glycoside hydrolase, family 65, N-terminal domain"/>
    <property type="match status" value="1"/>
</dbReference>
<evidence type="ECO:0000256" key="2">
    <source>
        <dbReference type="ARBA" id="ARBA00022679"/>
    </source>
</evidence>
<dbReference type="GO" id="GO:0016757">
    <property type="term" value="F:glycosyltransferase activity"/>
    <property type="evidence" value="ECO:0007669"/>
    <property type="project" value="UniProtKB-KW"/>
</dbReference>
<dbReference type="InterPro" id="IPR012341">
    <property type="entry name" value="6hp_glycosidase-like_sf"/>
</dbReference>
<dbReference type="Gene3D" id="2.60.420.10">
    <property type="entry name" value="Maltose phosphorylase, domain 3"/>
    <property type="match status" value="1"/>
</dbReference>
<dbReference type="InterPro" id="IPR052047">
    <property type="entry name" value="GH94_Enzymes"/>
</dbReference>
<evidence type="ECO:0000259" key="5">
    <source>
        <dbReference type="Pfam" id="PF17167"/>
    </source>
</evidence>
<dbReference type="EC" id="2.4.1.-" evidence="6"/>
<dbReference type="InterPro" id="IPR010383">
    <property type="entry name" value="Glyco_hydrolase_94_b-supersand"/>
</dbReference>
<reference evidence="6" key="1">
    <citation type="submission" date="2012-03" db="EMBL/GenBank/DDBJ databases">
        <title>Functional metagenomics reveals considerable lignocellulase gene clusters in the gut microbiome of a wood-feeding higher termite.</title>
        <authorList>
            <person name="Liu N."/>
        </authorList>
    </citation>
    <scope>NUCLEOTIDE SEQUENCE</scope>
</reference>